<feature type="compositionally biased region" description="Pro residues" evidence="1">
    <location>
        <begin position="294"/>
        <end position="308"/>
    </location>
</feature>
<feature type="domain" description="Tox-PL" evidence="2">
    <location>
        <begin position="407"/>
        <end position="509"/>
    </location>
</feature>
<reference evidence="3 4" key="1">
    <citation type="submission" date="2019-06" db="EMBL/GenBank/DDBJ databases">
        <title>Sequencing the genomes of 1000 actinobacteria strains.</title>
        <authorList>
            <person name="Klenk H.-P."/>
        </authorList>
    </citation>
    <scope>NUCLEOTIDE SEQUENCE [LARGE SCALE GENOMIC DNA]</scope>
    <source>
        <strain evidence="3 4">DSM 46699</strain>
    </source>
</reference>
<evidence type="ECO:0000313" key="4">
    <source>
        <dbReference type="Proteomes" id="UP000316184"/>
    </source>
</evidence>
<feature type="compositionally biased region" description="Low complexity" evidence="1">
    <location>
        <begin position="338"/>
        <end position="355"/>
    </location>
</feature>
<feature type="compositionally biased region" description="Pro residues" evidence="1">
    <location>
        <begin position="356"/>
        <end position="365"/>
    </location>
</feature>
<evidence type="ECO:0000256" key="1">
    <source>
        <dbReference type="SAM" id="MobiDB-lite"/>
    </source>
</evidence>
<dbReference type="AlphaFoldDB" id="A0A561U2J5"/>
<evidence type="ECO:0000313" key="3">
    <source>
        <dbReference type="EMBL" id="TWF93587.1"/>
    </source>
</evidence>
<dbReference type="EMBL" id="VIWX01000005">
    <property type="protein sequence ID" value="TWF93587.1"/>
    <property type="molecule type" value="Genomic_DNA"/>
</dbReference>
<dbReference type="Gene3D" id="1.10.287.1060">
    <property type="entry name" value="ESAT-6-like"/>
    <property type="match status" value="1"/>
</dbReference>
<accession>A0A561U2J5</accession>
<dbReference type="InterPro" id="IPR036689">
    <property type="entry name" value="ESAT-6-like_sf"/>
</dbReference>
<feature type="compositionally biased region" description="Pro residues" evidence="1">
    <location>
        <begin position="535"/>
        <end position="549"/>
    </location>
</feature>
<protein>
    <submittedName>
        <fullName evidence="3">Papain fold toxin 1 (Glutamine deamidase) of polymorphic toxin system</fullName>
    </submittedName>
</protein>
<feature type="region of interest" description="Disordered" evidence="1">
    <location>
        <begin position="248"/>
        <end position="376"/>
    </location>
</feature>
<gene>
    <name evidence="3" type="ORF">FHU35_15440</name>
</gene>
<organism evidence="3 4">
    <name type="scientific">Saccharopolyspora dendranthemae</name>
    <dbReference type="NCBI Taxonomy" id="1181886"/>
    <lineage>
        <taxon>Bacteria</taxon>
        <taxon>Bacillati</taxon>
        <taxon>Actinomycetota</taxon>
        <taxon>Actinomycetes</taxon>
        <taxon>Pseudonocardiales</taxon>
        <taxon>Pseudonocardiaceae</taxon>
        <taxon>Saccharopolyspora</taxon>
    </lineage>
</organism>
<name>A0A561U2J5_9PSEU</name>
<comment type="caution">
    <text evidence="3">The sequence shown here is derived from an EMBL/GenBank/DDBJ whole genome shotgun (WGS) entry which is preliminary data.</text>
</comment>
<sequence>MGNPLVAEREDSTQSFSGIQIAESVTDTQKAIESGDWAAGVMGAVGAGLDALSMALDPFGAIFSAGVGWLMEHVGPVSDALDSLTGDPDEIKSHSETWKNISAELEAVNTEMRDLVKADVANWMGEAADAYRARSEDTANLIAAAKSAADGAADGIGTAGEVVAGVRTLVRDIIAELVGHLVSWALQVICTLGIAMAWVVPQVVAEVAKVASKIADITTKLVKAMKALTPLLKKLSKGFGDAGKQLNKIKADGSKNNGPGNAKNPDVPHAPTGPQSNATPKKDGPASTSSQSADPPPTSKSPDTPPPTDVGAGRGGPRGDGPPPSQFGAPLRPPPPQTRTGRPIARPPRGQQQVPPQNPVPPPQPQVVSASSFANKQEADQFMRDHFGPVQQINKDKFDAQVPGHNTNCGNCTVATAHTIKTGTPYQVDPAKPMTLDDVGKGSVPHGSAGKFDPVPGGYNELSQSVAQQPPGFVASVAAKWDGDEIGHFFNAVKHPNGAVVYVDGQSGMPADISRPPRELYAMGYPNQNTVNVQPPGPPPSAPAAPANPPAVDDYDLIE</sequence>
<feature type="region of interest" description="Disordered" evidence="1">
    <location>
        <begin position="521"/>
        <end position="559"/>
    </location>
</feature>
<dbReference type="SUPFAM" id="SSF140453">
    <property type="entry name" value="EsxAB dimer-like"/>
    <property type="match status" value="1"/>
</dbReference>
<dbReference type="Proteomes" id="UP000316184">
    <property type="component" value="Unassembled WGS sequence"/>
</dbReference>
<feature type="compositionally biased region" description="Pro residues" evidence="1">
    <location>
        <begin position="320"/>
        <end position="337"/>
    </location>
</feature>
<evidence type="ECO:0000259" key="2">
    <source>
        <dbReference type="Pfam" id="PF15644"/>
    </source>
</evidence>
<dbReference type="Pfam" id="PF15644">
    <property type="entry name" value="Gln_amidase"/>
    <property type="match status" value="1"/>
</dbReference>
<proteinExistence type="predicted"/>
<dbReference type="InterPro" id="IPR028908">
    <property type="entry name" value="Tox-PL_dom"/>
</dbReference>
<keyword evidence="4" id="KW-1185">Reference proteome</keyword>